<comment type="similarity">
    <text evidence="1">Belongs to the Nudix hydrolase family.</text>
</comment>
<dbReference type="RefSeq" id="WP_311630247.1">
    <property type="nucleotide sequence ID" value="NZ_JAVREN010000010.1"/>
</dbReference>
<dbReference type="PANTHER" id="PTHR43736:SF1">
    <property type="entry name" value="DIHYDRONEOPTERIN TRIPHOSPHATE DIPHOSPHATASE"/>
    <property type="match status" value="1"/>
</dbReference>
<proteinExistence type="inferred from homology"/>
<dbReference type="CDD" id="cd04699">
    <property type="entry name" value="NUDIX_MutT_Nudt1"/>
    <property type="match status" value="1"/>
</dbReference>
<dbReference type="InterPro" id="IPR015797">
    <property type="entry name" value="NUDIX_hydrolase-like_dom_sf"/>
</dbReference>
<dbReference type="PANTHER" id="PTHR43736">
    <property type="entry name" value="ADP-RIBOSE PYROPHOSPHATASE"/>
    <property type="match status" value="1"/>
</dbReference>
<keyword evidence="5" id="KW-1185">Reference proteome</keyword>
<keyword evidence="2 4" id="KW-0378">Hydrolase</keyword>
<dbReference type="EC" id="3.6.-.-" evidence="4"/>
<dbReference type="PRINTS" id="PR00502">
    <property type="entry name" value="NUDIXFAMILY"/>
</dbReference>
<evidence type="ECO:0000313" key="4">
    <source>
        <dbReference type="EMBL" id="MDT0307304.1"/>
    </source>
</evidence>
<evidence type="ECO:0000256" key="2">
    <source>
        <dbReference type="ARBA" id="ARBA00022801"/>
    </source>
</evidence>
<dbReference type="Proteomes" id="UP001183388">
    <property type="component" value="Unassembled WGS sequence"/>
</dbReference>
<evidence type="ECO:0000259" key="3">
    <source>
        <dbReference type="PROSITE" id="PS51462"/>
    </source>
</evidence>
<dbReference type="InterPro" id="IPR020476">
    <property type="entry name" value="Nudix_hydrolase"/>
</dbReference>
<accession>A0ABU2L6V6</accession>
<dbReference type="GO" id="GO:0016787">
    <property type="term" value="F:hydrolase activity"/>
    <property type="evidence" value="ECO:0007669"/>
    <property type="project" value="UniProtKB-KW"/>
</dbReference>
<dbReference type="InterPro" id="IPR000086">
    <property type="entry name" value="NUDIX_hydrolase_dom"/>
</dbReference>
<name>A0ABU2L6V6_9ACTN</name>
<dbReference type="PROSITE" id="PS51462">
    <property type="entry name" value="NUDIX"/>
    <property type="match status" value="1"/>
</dbReference>
<evidence type="ECO:0000256" key="1">
    <source>
        <dbReference type="ARBA" id="ARBA00005582"/>
    </source>
</evidence>
<sequence>MRTAMTYTPPTWPVSVKGVAIGARQRVLLLKNERQEWELPGGRLEKDAGPGGVRDDSPEQAVERELAEETGWEVKAGPLIDGGVWIYEPLPGRRVLIVTYGCTVLTPEAEPVLSHEHKQIGLFSADQIDALNMPQGYKRSIHLWYAHLASKPG</sequence>
<organism evidence="4 5">
    <name type="scientific">Streptomyces boetiae</name>
    <dbReference type="NCBI Taxonomy" id="3075541"/>
    <lineage>
        <taxon>Bacteria</taxon>
        <taxon>Bacillati</taxon>
        <taxon>Actinomycetota</taxon>
        <taxon>Actinomycetes</taxon>
        <taxon>Kitasatosporales</taxon>
        <taxon>Streptomycetaceae</taxon>
        <taxon>Streptomyces</taxon>
    </lineage>
</organism>
<gene>
    <name evidence="4" type="ORF">RM780_10050</name>
</gene>
<feature type="domain" description="Nudix hydrolase" evidence="3">
    <location>
        <begin position="12"/>
        <end position="147"/>
    </location>
</feature>
<protein>
    <submittedName>
        <fullName evidence="4">NUDIX hydrolase</fullName>
        <ecNumber evidence="4">3.6.-.-</ecNumber>
    </submittedName>
</protein>
<dbReference type="SUPFAM" id="SSF55811">
    <property type="entry name" value="Nudix"/>
    <property type="match status" value="1"/>
</dbReference>
<comment type="caution">
    <text evidence="4">The sequence shown here is derived from an EMBL/GenBank/DDBJ whole genome shotgun (WGS) entry which is preliminary data.</text>
</comment>
<evidence type="ECO:0000313" key="5">
    <source>
        <dbReference type="Proteomes" id="UP001183388"/>
    </source>
</evidence>
<dbReference type="Pfam" id="PF00293">
    <property type="entry name" value="NUDIX"/>
    <property type="match status" value="1"/>
</dbReference>
<reference evidence="5" key="1">
    <citation type="submission" date="2023-07" db="EMBL/GenBank/DDBJ databases">
        <title>30 novel species of actinomycetes from the DSMZ collection.</title>
        <authorList>
            <person name="Nouioui I."/>
        </authorList>
    </citation>
    <scope>NUCLEOTIDE SEQUENCE [LARGE SCALE GENOMIC DNA]</scope>
    <source>
        <strain evidence="5">DSM 44917</strain>
    </source>
</reference>
<dbReference type="EMBL" id="JAVREN010000010">
    <property type="protein sequence ID" value="MDT0307304.1"/>
    <property type="molecule type" value="Genomic_DNA"/>
</dbReference>
<dbReference type="Gene3D" id="3.90.79.10">
    <property type="entry name" value="Nucleoside Triphosphate Pyrophosphohydrolase"/>
    <property type="match status" value="1"/>
</dbReference>